<evidence type="ECO:0000313" key="16">
    <source>
        <dbReference type="Proteomes" id="UP000179001"/>
    </source>
</evidence>
<comment type="function">
    <text evidence="13">DNA-dependent ATPase involved in processing of recombination intermediates, plays a role in repairing DNA breaks. Stimulates the branch migration of RecA-mediated strand transfer reactions, allowing the 3' invading strand to extend heteroduplex DNA faster. Binds ssDNA in the presence of ADP but not other nucleotides, has ATPase activity that is stimulated by ssDNA and various branched DNA structures, but inhibited by SSB. Does not have RecA's homology-searching function.</text>
</comment>
<dbReference type="HAMAP" id="MF_01498">
    <property type="entry name" value="RadA_bact"/>
    <property type="match status" value="1"/>
</dbReference>
<organism evidence="15 16">
    <name type="scientific">Candidatus Falkowbacteria bacterium RIFOXYC2_FULL_36_12</name>
    <dbReference type="NCBI Taxonomy" id="1798002"/>
    <lineage>
        <taxon>Bacteria</taxon>
        <taxon>Candidatus Falkowiibacteriota</taxon>
    </lineage>
</organism>
<sequence>MSSLKKIYICSKCDAQFPKWSGRCLGCGAWSTLSEQVISSNQTKTPNKLSLNKNNLINFSDIKNQTIPRLKTQITELDSVLGGGIVSGSLILLGGEPGIGKSTLALQIIKNLAGQKLNILYISGEESPDQIKLRADRLNWQDENLNLLQETKLEQIIAAIEELDCDLIVIDSIQTIYSEEIAGEPGNITQIRACSVKLLETAKKTKTSVIITGHVTKDGAVAGPKTLEHLVDVVIYLEGDRFHDLRILRSVKNRFGSTNEIGLFEMTATGLKEVTNPSSAFFDQSTANQAGTALSCFIEGSRPFLTEVQALATTTIFGYPQRKVSGYDLNRLQMLTAVIGKRTNLNLTNKDIHLNIVGGYKTKETALDLAVVSAIISSTKNIALNSKTIYIGEVGLGGEVRPVSQMEKRLREAEKLSFTSAVIPKLKTKPATKLLLIEISNISELKI</sequence>
<keyword evidence="5" id="KW-0378">Hydrolase</keyword>
<dbReference type="EMBL" id="MFGJ01000005">
    <property type="protein sequence ID" value="OGF32491.1"/>
    <property type="molecule type" value="Genomic_DNA"/>
</dbReference>
<evidence type="ECO:0000256" key="12">
    <source>
        <dbReference type="NCBIfam" id="TIGR00416"/>
    </source>
</evidence>
<dbReference type="AlphaFoldDB" id="A0A1F5T202"/>
<dbReference type="PRINTS" id="PR01874">
    <property type="entry name" value="DNAREPAIRADA"/>
</dbReference>
<dbReference type="GO" id="GO:0005524">
    <property type="term" value="F:ATP binding"/>
    <property type="evidence" value="ECO:0007669"/>
    <property type="project" value="UniProtKB-UniRule"/>
</dbReference>
<evidence type="ECO:0000256" key="5">
    <source>
        <dbReference type="ARBA" id="ARBA00022801"/>
    </source>
</evidence>
<dbReference type="GO" id="GO:0008270">
    <property type="term" value="F:zinc ion binding"/>
    <property type="evidence" value="ECO:0007669"/>
    <property type="project" value="UniProtKB-KW"/>
</dbReference>
<evidence type="ECO:0000259" key="14">
    <source>
        <dbReference type="PROSITE" id="PS50162"/>
    </source>
</evidence>
<dbReference type="FunFam" id="3.40.50.300:FF:000050">
    <property type="entry name" value="DNA repair protein RadA"/>
    <property type="match status" value="1"/>
</dbReference>
<dbReference type="CDD" id="cd01121">
    <property type="entry name" value="RadA_SMS_N"/>
    <property type="match status" value="1"/>
</dbReference>
<feature type="domain" description="RecA family profile 1" evidence="14">
    <location>
        <begin position="66"/>
        <end position="215"/>
    </location>
</feature>
<evidence type="ECO:0000256" key="9">
    <source>
        <dbReference type="ARBA" id="ARBA00023125"/>
    </source>
</evidence>
<evidence type="ECO:0000256" key="8">
    <source>
        <dbReference type="ARBA" id="ARBA00023016"/>
    </source>
</evidence>
<gene>
    <name evidence="11" type="primary">radA</name>
    <name evidence="15" type="ORF">A2478_02550</name>
</gene>
<dbReference type="SMART" id="SM00382">
    <property type="entry name" value="AAA"/>
    <property type="match status" value="1"/>
</dbReference>
<keyword evidence="1 11" id="KW-0479">Metal-binding</keyword>
<dbReference type="InterPro" id="IPR003593">
    <property type="entry name" value="AAA+_ATPase"/>
</dbReference>
<dbReference type="STRING" id="1798002.A2478_02550"/>
<dbReference type="InterPro" id="IPR020568">
    <property type="entry name" value="Ribosomal_Su5_D2-typ_SF"/>
</dbReference>
<evidence type="ECO:0000256" key="11">
    <source>
        <dbReference type="HAMAP-Rule" id="MF_01498"/>
    </source>
</evidence>
<name>A0A1F5T202_9BACT</name>
<dbReference type="SUPFAM" id="SSF52540">
    <property type="entry name" value="P-loop containing nucleoside triphosphate hydrolases"/>
    <property type="match status" value="1"/>
</dbReference>
<dbReference type="InterPro" id="IPR041166">
    <property type="entry name" value="Rubredoxin_2"/>
</dbReference>
<keyword evidence="4 13" id="KW-0863">Zinc-finger</keyword>
<dbReference type="GO" id="GO:0016787">
    <property type="term" value="F:hydrolase activity"/>
    <property type="evidence" value="ECO:0007669"/>
    <property type="project" value="UniProtKB-KW"/>
</dbReference>
<dbReference type="PROSITE" id="PS50162">
    <property type="entry name" value="RECA_2"/>
    <property type="match status" value="1"/>
</dbReference>
<evidence type="ECO:0000256" key="10">
    <source>
        <dbReference type="ARBA" id="ARBA00023204"/>
    </source>
</evidence>
<dbReference type="Pfam" id="PF18073">
    <property type="entry name" value="Zn_ribbon_LapB"/>
    <property type="match status" value="1"/>
</dbReference>
<keyword evidence="8 11" id="KW-0346">Stress response</keyword>
<keyword evidence="9 11" id="KW-0238">DNA-binding</keyword>
<comment type="domain">
    <text evidence="11">The middle region has homology to RecA with ATPase motifs including the RadA KNRFG motif, while the C-terminus is homologous to Lon protease.</text>
</comment>
<feature type="short sequence motif" description="RadA KNRFG motif" evidence="11">
    <location>
        <begin position="252"/>
        <end position="256"/>
    </location>
</feature>
<dbReference type="InterPro" id="IPR004504">
    <property type="entry name" value="DNA_repair_RadA"/>
</dbReference>
<keyword evidence="10 11" id="KW-0234">DNA repair</keyword>
<dbReference type="Pfam" id="PF13541">
    <property type="entry name" value="ChlI"/>
    <property type="match status" value="1"/>
</dbReference>
<feature type="binding site" evidence="11">
    <location>
        <begin position="95"/>
        <end position="102"/>
    </location>
    <ligand>
        <name>ATP</name>
        <dbReference type="ChEBI" id="CHEBI:30616"/>
    </ligand>
</feature>
<dbReference type="PANTHER" id="PTHR32472">
    <property type="entry name" value="DNA REPAIR PROTEIN RADA"/>
    <property type="match status" value="1"/>
</dbReference>
<dbReference type="Pfam" id="PF13481">
    <property type="entry name" value="AAA_25"/>
    <property type="match status" value="1"/>
</dbReference>
<dbReference type="GO" id="GO:0000725">
    <property type="term" value="P:recombinational repair"/>
    <property type="evidence" value="ECO:0007669"/>
    <property type="project" value="UniProtKB-UniRule"/>
</dbReference>
<evidence type="ECO:0000256" key="1">
    <source>
        <dbReference type="ARBA" id="ARBA00022723"/>
    </source>
</evidence>
<dbReference type="InterPro" id="IPR014721">
    <property type="entry name" value="Ribsml_uS5_D2-typ_fold_subgr"/>
</dbReference>
<reference evidence="15 16" key="1">
    <citation type="journal article" date="2016" name="Nat. Commun.">
        <title>Thousands of microbial genomes shed light on interconnected biogeochemical processes in an aquifer system.</title>
        <authorList>
            <person name="Anantharaman K."/>
            <person name="Brown C.T."/>
            <person name="Hug L.A."/>
            <person name="Sharon I."/>
            <person name="Castelle C.J."/>
            <person name="Probst A.J."/>
            <person name="Thomas B.C."/>
            <person name="Singh A."/>
            <person name="Wilkins M.J."/>
            <person name="Karaoz U."/>
            <person name="Brodie E.L."/>
            <person name="Williams K.H."/>
            <person name="Hubbard S.S."/>
            <person name="Banfield J.F."/>
        </authorList>
    </citation>
    <scope>NUCLEOTIDE SEQUENCE [LARGE SCALE GENOMIC DNA]</scope>
</reference>
<keyword evidence="2 11" id="KW-0547">Nucleotide-binding</keyword>
<comment type="caution">
    <text evidence="15">The sequence shown here is derived from an EMBL/GenBank/DDBJ whole genome shotgun (WGS) entry which is preliminary data.</text>
</comment>
<dbReference type="GO" id="GO:0140664">
    <property type="term" value="F:ATP-dependent DNA damage sensor activity"/>
    <property type="evidence" value="ECO:0007669"/>
    <property type="project" value="InterPro"/>
</dbReference>
<evidence type="ECO:0000256" key="13">
    <source>
        <dbReference type="RuleBase" id="RU003555"/>
    </source>
</evidence>
<dbReference type="InterPro" id="IPR020588">
    <property type="entry name" value="RecA_ATP-bd"/>
</dbReference>
<dbReference type="Gene3D" id="3.40.50.300">
    <property type="entry name" value="P-loop containing nucleotide triphosphate hydrolases"/>
    <property type="match status" value="1"/>
</dbReference>
<evidence type="ECO:0000256" key="3">
    <source>
        <dbReference type="ARBA" id="ARBA00022763"/>
    </source>
</evidence>
<feature type="region of interest" description="Lon-protease-like" evidence="11">
    <location>
        <begin position="351"/>
        <end position="447"/>
    </location>
</feature>
<evidence type="ECO:0000256" key="7">
    <source>
        <dbReference type="ARBA" id="ARBA00022840"/>
    </source>
</evidence>
<evidence type="ECO:0000256" key="6">
    <source>
        <dbReference type="ARBA" id="ARBA00022833"/>
    </source>
</evidence>
<proteinExistence type="inferred from homology"/>
<comment type="similarity">
    <text evidence="11 13">Belongs to the RecA family. RadA subfamily.</text>
</comment>
<dbReference type="Gene3D" id="3.30.230.10">
    <property type="match status" value="1"/>
</dbReference>
<dbReference type="PANTHER" id="PTHR32472:SF10">
    <property type="entry name" value="DNA REPAIR PROTEIN RADA-LIKE PROTEIN"/>
    <property type="match status" value="1"/>
</dbReference>
<protein>
    <recommendedName>
        <fullName evidence="11 12">DNA repair protein RadA</fullName>
    </recommendedName>
</protein>
<dbReference type="InterPro" id="IPR027417">
    <property type="entry name" value="P-loop_NTPase"/>
</dbReference>
<dbReference type="GO" id="GO:0005829">
    <property type="term" value="C:cytosol"/>
    <property type="evidence" value="ECO:0007669"/>
    <property type="project" value="TreeGrafter"/>
</dbReference>
<accession>A0A1F5T202</accession>
<comment type="function">
    <text evidence="11">Plays a role in repairing double-strand DNA breaks, probably involving stabilizing or processing branched DNA or blocked replication forks.</text>
</comment>
<evidence type="ECO:0000256" key="4">
    <source>
        <dbReference type="ARBA" id="ARBA00022771"/>
    </source>
</evidence>
<dbReference type="GO" id="GO:0003684">
    <property type="term" value="F:damaged DNA binding"/>
    <property type="evidence" value="ECO:0007669"/>
    <property type="project" value="InterPro"/>
</dbReference>
<dbReference type="SUPFAM" id="SSF54211">
    <property type="entry name" value="Ribosomal protein S5 domain 2-like"/>
    <property type="match status" value="1"/>
</dbReference>
<dbReference type="NCBIfam" id="TIGR00416">
    <property type="entry name" value="sms"/>
    <property type="match status" value="1"/>
</dbReference>
<dbReference type="Proteomes" id="UP000179001">
    <property type="component" value="Unassembled WGS sequence"/>
</dbReference>
<keyword evidence="6 13" id="KW-0862">Zinc</keyword>
<evidence type="ECO:0000313" key="15">
    <source>
        <dbReference type="EMBL" id="OGF32491.1"/>
    </source>
</evidence>
<keyword evidence="3 11" id="KW-0227">DNA damage</keyword>
<evidence type="ECO:0000256" key="2">
    <source>
        <dbReference type="ARBA" id="ARBA00022741"/>
    </source>
</evidence>
<keyword evidence="7 11" id="KW-0067">ATP-binding</keyword>